<gene>
    <name evidence="3" type="ORF">A2I98_11260</name>
</gene>
<dbReference type="SUPFAM" id="SSF81324">
    <property type="entry name" value="Voltage-gated potassium channels"/>
    <property type="match status" value="1"/>
</dbReference>
<dbReference type="Proteomes" id="UP000075621">
    <property type="component" value="Unassembled WGS sequence"/>
</dbReference>
<feature type="domain" description="Potassium channel" evidence="2">
    <location>
        <begin position="204"/>
        <end position="263"/>
    </location>
</feature>
<protein>
    <recommendedName>
        <fullName evidence="2">Potassium channel domain-containing protein</fullName>
    </recommendedName>
</protein>
<evidence type="ECO:0000313" key="3">
    <source>
        <dbReference type="EMBL" id="KYL34154.1"/>
    </source>
</evidence>
<feature type="transmembrane region" description="Helical" evidence="1">
    <location>
        <begin position="169"/>
        <end position="188"/>
    </location>
</feature>
<comment type="caution">
    <text evidence="3">The sequence shown here is derived from an EMBL/GenBank/DDBJ whole genome shotgun (WGS) entry which is preliminary data.</text>
</comment>
<reference evidence="3 4" key="1">
    <citation type="submission" date="2016-03" db="EMBL/GenBank/DDBJ databases">
        <authorList>
            <person name="Zhang H."/>
            <person name="Liu R."/>
            <person name="Wang M."/>
            <person name="Wang H."/>
            <person name="Wang L."/>
            <person name="Song L."/>
        </authorList>
    </citation>
    <scope>NUCLEOTIDE SEQUENCE [LARGE SCALE GENOMIC DNA]</scope>
    <source>
        <strain evidence="3 4">DSM 16098</strain>
    </source>
</reference>
<dbReference type="EMBL" id="LVCM01000011">
    <property type="protein sequence ID" value="KYL34154.1"/>
    <property type="molecule type" value="Genomic_DNA"/>
</dbReference>
<dbReference type="Gene3D" id="1.10.287.70">
    <property type="match status" value="1"/>
</dbReference>
<organism evidence="3 4">
    <name type="scientific">Pseudoalteromonas agarivorans</name>
    <dbReference type="NCBI Taxonomy" id="176102"/>
    <lineage>
        <taxon>Bacteria</taxon>
        <taxon>Pseudomonadati</taxon>
        <taxon>Pseudomonadota</taxon>
        <taxon>Gammaproteobacteria</taxon>
        <taxon>Alteromonadales</taxon>
        <taxon>Pseudoalteromonadaceae</taxon>
        <taxon>Pseudoalteromonas</taxon>
    </lineage>
</organism>
<evidence type="ECO:0000259" key="2">
    <source>
        <dbReference type="Pfam" id="PF07885"/>
    </source>
</evidence>
<evidence type="ECO:0000256" key="1">
    <source>
        <dbReference type="SAM" id="Phobius"/>
    </source>
</evidence>
<feature type="transmembrane region" description="Helical" evidence="1">
    <location>
        <begin position="242"/>
        <end position="263"/>
    </location>
</feature>
<evidence type="ECO:0000313" key="4">
    <source>
        <dbReference type="Proteomes" id="UP000075621"/>
    </source>
</evidence>
<dbReference type="InterPro" id="IPR013099">
    <property type="entry name" value="K_chnl_dom"/>
</dbReference>
<keyword evidence="1" id="KW-1133">Transmembrane helix</keyword>
<sequence length="264" mass="29763">MFLSTASLKKCDLSKVDLSSCIFVGDCSFESINIDAEDLNSFSAIGIEILKTIKIWDKEHWKNRKYIQSVTFPGVGEPIVNKMENGKVQPKSKNNIIIRMVYSGLIDFYEFAADKYDNQKGRGVFSRAHFVLSWLIDEKSSINNKLTTLPKYFISRWVAGYGDRPESPITAWLLSVALFAVLLGFSGIEIAEHTVTFFDQCSFNEVFTFYMKSLYFSVITATTVGYGDIGPSNGISMAPSPLNAIIGMFLYTTFTVVMVRRLFR</sequence>
<dbReference type="RefSeq" id="WP_064385403.1">
    <property type="nucleotide sequence ID" value="NZ_LVCM01000011.1"/>
</dbReference>
<keyword evidence="1" id="KW-0812">Transmembrane</keyword>
<name>A0ABR5VT96_9GAMM</name>
<proteinExistence type="predicted"/>
<dbReference type="Pfam" id="PF07885">
    <property type="entry name" value="Ion_trans_2"/>
    <property type="match status" value="1"/>
</dbReference>
<keyword evidence="1" id="KW-0472">Membrane</keyword>
<accession>A0ABR5VT96</accession>